<feature type="region of interest" description="Disordered" evidence="6">
    <location>
        <begin position="1"/>
        <end position="31"/>
    </location>
</feature>
<feature type="compositionally biased region" description="Basic and acidic residues" evidence="6">
    <location>
        <begin position="1"/>
        <end position="13"/>
    </location>
</feature>
<comment type="caution">
    <text evidence="7">The sequence shown here is derived from an EMBL/GenBank/DDBJ whole genome shotgun (WGS) entry which is preliminary data.</text>
</comment>
<comment type="subcellular location">
    <subcellularLocation>
        <location evidence="1">Nucleus</location>
    </subcellularLocation>
</comment>
<keyword evidence="8" id="KW-1185">Reference proteome</keyword>
<evidence type="ECO:0000313" key="8">
    <source>
        <dbReference type="Proteomes" id="UP000827721"/>
    </source>
</evidence>
<reference evidence="7 8" key="1">
    <citation type="submission" date="2021-02" db="EMBL/GenBank/DDBJ databases">
        <title>Plant Genome Project.</title>
        <authorList>
            <person name="Zhang R.-G."/>
        </authorList>
    </citation>
    <scope>NUCLEOTIDE SEQUENCE [LARGE SCALE GENOMIC DNA]</scope>
    <source>
        <tissue evidence="7">Leaves</tissue>
    </source>
</reference>
<evidence type="ECO:0008006" key="9">
    <source>
        <dbReference type="Google" id="ProtNLM"/>
    </source>
</evidence>
<evidence type="ECO:0000256" key="2">
    <source>
        <dbReference type="ARBA" id="ARBA00023015"/>
    </source>
</evidence>
<sequence>MSNQKPEEKRAAEDEQDGHEEGAGEEDNVPDWTRFNALVEVAIAALKYDQEEEIINKIEKERVSEPFMREKATEISRPMRREDPPVDSQWILLSKKRAITRAEIPNLPQPFRNLIESLKGTDIRFVIQKVIYKSDVNKNSRMSIPERQVRQQFLTENEIRGFDRGFRVPLEVFIEPSLDIFHGIDLFRWELKKKNAPPTYQYVLIKEWKNVRTRNGLEVGDEVQVWSFRIQEKLCLALVRVSEPQKSADHNTIHNSRDDGM</sequence>
<accession>A0ABQ8HHZ0</accession>
<organism evidence="7 8">
    <name type="scientific">Xanthoceras sorbifolium</name>
    <dbReference type="NCBI Taxonomy" id="99658"/>
    <lineage>
        <taxon>Eukaryota</taxon>
        <taxon>Viridiplantae</taxon>
        <taxon>Streptophyta</taxon>
        <taxon>Embryophyta</taxon>
        <taxon>Tracheophyta</taxon>
        <taxon>Spermatophyta</taxon>
        <taxon>Magnoliopsida</taxon>
        <taxon>eudicotyledons</taxon>
        <taxon>Gunneridae</taxon>
        <taxon>Pentapetalae</taxon>
        <taxon>rosids</taxon>
        <taxon>malvids</taxon>
        <taxon>Sapindales</taxon>
        <taxon>Sapindaceae</taxon>
        <taxon>Xanthoceroideae</taxon>
        <taxon>Xanthoceras</taxon>
    </lineage>
</organism>
<evidence type="ECO:0000256" key="3">
    <source>
        <dbReference type="ARBA" id="ARBA00023125"/>
    </source>
</evidence>
<proteinExistence type="predicted"/>
<keyword evidence="2" id="KW-0805">Transcription regulation</keyword>
<dbReference type="InterPro" id="IPR005508">
    <property type="entry name" value="At2g31720-like"/>
</dbReference>
<dbReference type="Proteomes" id="UP000827721">
    <property type="component" value="Unassembled WGS sequence"/>
</dbReference>
<dbReference type="SUPFAM" id="SSF101936">
    <property type="entry name" value="DNA-binding pseudobarrel domain"/>
    <property type="match status" value="1"/>
</dbReference>
<dbReference type="Pfam" id="PF03754">
    <property type="entry name" value="At2g31720-like"/>
    <property type="match status" value="1"/>
</dbReference>
<dbReference type="Gene3D" id="2.40.330.10">
    <property type="entry name" value="DNA-binding pseudobarrel domain"/>
    <property type="match status" value="1"/>
</dbReference>
<feature type="compositionally biased region" description="Acidic residues" evidence="6">
    <location>
        <begin position="14"/>
        <end position="29"/>
    </location>
</feature>
<keyword evidence="5" id="KW-0539">Nucleus</keyword>
<dbReference type="PANTHER" id="PTHR31541">
    <property type="entry name" value="B3 DOMAIN PLANT PROTEIN-RELATED"/>
    <property type="match status" value="1"/>
</dbReference>
<keyword evidence="3" id="KW-0238">DNA-binding</keyword>
<dbReference type="EMBL" id="JAFEMO010000010">
    <property type="protein sequence ID" value="KAH7560654.1"/>
    <property type="molecule type" value="Genomic_DNA"/>
</dbReference>
<name>A0ABQ8HHZ0_9ROSI</name>
<protein>
    <recommendedName>
        <fullName evidence="9">TF-B3 domain-containing protein</fullName>
    </recommendedName>
</protein>
<evidence type="ECO:0000256" key="4">
    <source>
        <dbReference type="ARBA" id="ARBA00023163"/>
    </source>
</evidence>
<dbReference type="InterPro" id="IPR015300">
    <property type="entry name" value="DNA-bd_pseudobarrel_sf"/>
</dbReference>
<evidence type="ECO:0000256" key="1">
    <source>
        <dbReference type="ARBA" id="ARBA00004123"/>
    </source>
</evidence>
<dbReference type="PANTHER" id="PTHR31541:SF25">
    <property type="entry name" value="GAMMA-GLIADIN B"/>
    <property type="match status" value="1"/>
</dbReference>
<gene>
    <name evidence="7" type="ORF">JRO89_XS10G0062900</name>
</gene>
<evidence type="ECO:0000256" key="6">
    <source>
        <dbReference type="SAM" id="MobiDB-lite"/>
    </source>
</evidence>
<evidence type="ECO:0000313" key="7">
    <source>
        <dbReference type="EMBL" id="KAH7560654.1"/>
    </source>
</evidence>
<keyword evidence="4" id="KW-0804">Transcription</keyword>
<evidence type="ECO:0000256" key="5">
    <source>
        <dbReference type="ARBA" id="ARBA00023242"/>
    </source>
</evidence>